<gene>
    <name evidence="1" type="ORF">LR48_Vigan08g012600</name>
</gene>
<organism evidence="1 2">
    <name type="scientific">Phaseolus angularis</name>
    <name type="common">Azuki bean</name>
    <name type="synonym">Vigna angularis</name>
    <dbReference type="NCBI Taxonomy" id="3914"/>
    <lineage>
        <taxon>Eukaryota</taxon>
        <taxon>Viridiplantae</taxon>
        <taxon>Streptophyta</taxon>
        <taxon>Embryophyta</taxon>
        <taxon>Tracheophyta</taxon>
        <taxon>Spermatophyta</taxon>
        <taxon>Magnoliopsida</taxon>
        <taxon>eudicotyledons</taxon>
        <taxon>Gunneridae</taxon>
        <taxon>Pentapetalae</taxon>
        <taxon>rosids</taxon>
        <taxon>fabids</taxon>
        <taxon>Fabales</taxon>
        <taxon>Fabaceae</taxon>
        <taxon>Papilionoideae</taxon>
        <taxon>50 kb inversion clade</taxon>
        <taxon>NPAAA clade</taxon>
        <taxon>indigoferoid/millettioid clade</taxon>
        <taxon>Phaseoleae</taxon>
        <taxon>Vigna</taxon>
    </lineage>
</organism>
<reference evidence="2" key="1">
    <citation type="journal article" date="2015" name="Proc. Natl. Acad. Sci. U.S.A.">
        <title>Genome sequencing of adzuki bean (Vigna angularis) provides insight into high starch and low fat accumulation and domestication.</title>
        <authorList>
            <person name="Yang K."/>
            <person name="Tian Z."/>
            <person name="Chen C."/>
            <person name="Luo L."/>
            <person name="Zhao B."/>
            <person name="Wang Z."/>
            <person name="Yu L."/>
            <person name="Li Y."/>
            <person name="Sun Y."/>
            <person name="Li W."/>
            <person name="Chen Y."/>
            <person name="Li Y."/>
            <person name="Zhang Y."/>
            <person name="Ai D."/>
            <person name="Zhao J."/>
            <person name="Shang C."/>
            <person name="Ma Y."/>
            <person name="Wu B."/>
            <person name="Wang M."/>
            <person name="Gao L."/>
            <person name="Sun D."/>
            <person name="Zhang P."/>
            <person name="Guo F."/>
            <person name="Wang W."/>
            <person name="Li Y."/>
            <person name="Wang J."/>
            <person name="Varshney R.K."/>
            <person name="Wang J."/>
            <person name="Ling H.Q."/>
            <person name="Wan P."/>
        </authorList>
    </citation>
    <scope>NUCLEOTIDE SEQUENCE</scope>
    <source>
        <strain evidence="2">cv. Jingnong 6</strain>
    </source>
</reference>
<sequence length="195" mass="21513">MEGGPSPLEYFGQIGLTSSGSCEIRSVTTPLGCKDAYGGASLEQMLEEENLDEANLVEVEHATSLCLVIKTHQTLHARAPCVELETSEIRSGSAGVSTRDARSSGIGRNKNDFSKTLPLTCTTHLLPQSPFIFSRFSLEPPKLLSTVTHQVFPPINLQHRRNVRSAVSYQLDRTVSKTETDLFWKSKVILRIAKR</sequence>
<dbReference type="AlphaFoldDB" id="A0A0L9V3H8"/>
<dbReference type="Proteomes" id="UP000053144">
    <property type="component" value="Chromosome 8"/>
</dbReference>
<accession>A0A0L9V3H8</accession>
<name>A0A0L9V3H8_PHAAN</name>
<dbReference type="Gramene" id="KOM49299">
    <property type="protein sequence ID" value="KOM49299"/>
    <property type="gene ID" value="LR48_Vigan08g012600"/>
</dbReference>
<evidence type="ECO:0000313" key="2">
    <source>
        <dbReference type="Proteomes" id="UP000053144"/>
    </source>
</evidence>
<dbReference type="EMBL" id="CM003378">
    <property type="protein sequence ID" value="KOM49299.1"/>
    <property type="molecule type" value="Genomic_DNA"/>
</dbReference>
<proteinExistence type="predicted"/>
<protein>
    <submittedName>
        <fullName evidence="1">Uncharacterized protein</fullName>
    </submittedName>
</protein>
<evidence type="ECO:0000313" key="1">
    <source>
        <dbReference type="EMBL" id="KOM49299.1"/>
    </source>
</evidence>